<dbReference type="GO" id="GO:0003677">
    <property type="term" value="F:DNA binding"/>
    <property type="evidence" value="ECO:0007669"/>
    <property type="project" value="UniProtKB-UniRule"/>
</dbReference>
<dbReference type="PROSITE" id="PS51755">
    <property type="entry name" value="OMPR_PHOB"/>
    <property type="match status" value="1"/>
</dbReference>
<dbReference type="Pfam" id="PF00486">
    <property type="entry name" value="Trans_reg_C"/>
    <property type="match status" value="1"/>
</dbReference>
<dbReference type="EMBL" id="JABJRC010000001">
    <property type="protein sequence ID" value="NOL39955.1"/>
    <property type="molecule type" value="Genomic_DNA"/>
</dbReference>
<dbReference type="CDD" id="cd15831">
    <property type="entry name" value="BTAD"/>
    <property type="match status" value="1"/>
</dbReference>
<organism evidence="8 9">
    <name type="scientific">Kribbella sandramycini</name>
    <dbReference type="NCBI Taxonomy" id="60450"/>
    <lineage>
        <taxon>Bacteria</taxon>
        <taxon>Bacillati</taxon>
        <taxon>Actinomycetota</taxon>
        <taxon>Actinomycetes</taxon>
        <taxon>Propionibacteriales</taxon>
        <taxon>Kribbellaceae</taxon>
        <taxon>Kribbella</taxon>
    </lineage>
</organism>
<dbReference type="SMART" id="SM00862">
    <property type="entry name" value="Trans_reg_C"/>
    <property type="match status" value="1"/>
</dbReference>
<keyword evidence="4" id="KW-0804">Transcription</keyword>
<evidence type="ECO:0000256" key="1">
    <source>
        <dbReference type="ARBA" id="ARBA00005820"/>
    </source>
</evidence>
<dbReference type="SUPFAM" id="SSF48452">
    <property type="entry name" value="TPR-like"/>
    <property type="match status" value="2"/>
</dbReference>
<dbReference type="PANTHER" id="PTHR35807">
    <property type="entry name" value="TRANSCRIPTIONAL REGULATOR REDD-RELATED"/>
    <property type="match status" value="1"/>
</dbReference>
<evidence type="ECO:0000313" key="9">
    <source>
        <dbReference type="Proteomes" id="UP000534306"/>
    </source>
</evidence>
<protein>
    <submittedName>
        <fullName evidence="7">DNA-binding SARP family transcriptional activator</fullName>
    </submittedName>
</protein>
<name>A0A7Y4KWP3_9ACTN</name>
<feature type="domain" description="OmpR/PhoB-type" evidence="6">
    <location>
        <begin position="1"/>
        <end position="92"/>
    </location>
</feature>
<feature type="DNA-binding region" description="OmpR/PhoB-type" evidence="5">
    <location>
        <begin position="1"/>
        <end position="92"/>
    </location>
</feature>
<evidence type="ECO:0000313" key="7">
    <source>
        <dbReference type="EMBL" id="MBB6567435.1"/>
    </source>
</evidence>
<dbReference type="Gene3D" id="1.25.40.10">
    <property type="entry name" value="Tetratricopeptide repeat domain"/>
    <property type="match status" value="3"/>
</dbReference>
<proteinExistence type="inferred from homology"/>
<evidence type="ECO:0000256" key="5">
    <source>
        <dbReference type="PROSITE-ProRule" id="PRU01091"/>
    </source>
</evidence>
<keyword evidence="9" id="KW-1185">Reference proteome</keyword>
<dbReference type="InterPro" id="IPR041617">
    <property type="entry name" value="TPR_MalT"/>
</dbReference>
<dbReference type="GO" id="GO:0000160">
    <property type="term" value="P:phosphorelay signal transduction system"/>
    <property type="evidence" value="ECO:0007669"/>
    <property type="project" value="InterPro"/>
</dbReference>
<evidence type="ECO:0000313" key="8">
    <source>
        <dbReference type="EMBL" id="NOL39955.1"/>
    </source>
</evidence>
<keyword evidence="2" id="KW-0805">Transcription regulation</keyword>
<dbReference type="InterPro" id="IPR005158">
    <property type="entry name" value="BTAD"/>
</dbReference>
<keyword evidence="3 5" id="KW-0238">DNA-binding</keyword>
<dbReference type="InterPro" id="IPR001867">
    <property type="entry name" value="OmpR/PhoB-type_DNA-bd"/>
</dbReference>
<dbReference type="EMBL" id="JACHKF010000001">
    <property type="protein sequence ID" value="MBB6567435.1"/>
    <property type="molecule type" value="Genomic_DNA"/>
</dbReference>
<dbReference type="InterPro" id="IPR036388">
    <property type="entry name" value="WH-like_DNA-bd_sf"/>
</dbReference>
<dbReference type="Pfam" id="PF17874">
    <property type="entry name" value="TPR_MalT"/>
    <property type="match status" value="1"/>
</dbReference>
<dbReference type="GO" id="GO:0043531">
    <property type="term" value="F:ADP binding"/>
    <property type="evidence" value="ECO:0007669"/>
    <property type="project" value="InterPro"/>
</dbReference>
<gene>
    <name evidence="7" type="ORF">HNR71_003072</name>
    <name evidence="8" type="ORF">HPO96_06845</name>
</gene>
<reference evidence="7 10" key="2">
    <citation type="submission" date="2020-08" db="EMBL/GenBank/DDBJ databases">
        <title>Sequencing the genomes of 1000 actinobacteria strains.</title>
        <authorList>
            <person name="Klenk H.-P."/>
        </authorList>
    </citation>
    <scope>NUCLEOTIDE SEQUENCE [LARGE SCALE GENOMIC DNA]</scope>
    <source>
        <strain evidence="7 10">DSM 15626</strain>
    </source>
</reference>
<dbReference type="InterPro" id="IPR027417">
    <property type="entry name" value="P-loop_NTPase"/>
</dbReference>
<evidence type="ECO:0000313" key="10">
    <source>
        <dbReference type="Proteomes" id="UP000553957"/>
    </source>
</evidence>
<dbReference type="InterPro" id="IPR016032">
    <property type="entry name" value="Sig_transdc_resp-reg_C-effctor"/>
</dbReference>
<evidence type="ECO:0000259" key="6">
    <source>
        <dbReference type="PROSITE" id="PS51755"/>
    </source>
</evidence>
<evidence type="ECO:0000256" key="3">
    <source>
        <dbReference type="ARBA" id="ARBA00023125"/>
    </source>
</evidence>
<dbReference type="SMART" id="SM01043">
    <property type="entry name" value="BTAD"/>
    <property type="match status" value="1"/>
</dbReference>
<reference evidence="8 9" key="1">
    <citation type="submission" date="2020-05" db="EMBL/GenBank/DDBJ databases">
        <title>Genome sequence of Kribbella sandramycini ATCC 39419.</title>
        <authorList>
            <person name="Maclea K.S."/>
            <person name="Fair J.L."/>
        </authorList>
    </citation>
    <scope>NUCLEOTIDE SEQUENCE [LARGE SCALE GENOMIC DNA]</scope>
    <source>
        <strain evidence="8 9">ATCC 39419</strain>
    </source>
</reference>
<evidence type="ECO:0000256" key="2">
    <source>
        <dbReference type="ARBA" id="ARBA00023015"/>
    </source>
</evidence>
<dbReference type="Gene3D" id="1.10.10.10">
    <property type="entry name" value="Winged helix-like DNA-binding domain superfamily/Winged helix DNA-binding domain"/>
    <property type="match status" value="1"/>
</dbReference>
<dbReference type="Pfam" id="PF03704">
    <property type="entry name" value="BTAD"/>
    <property type="match status" value="1"/>
</dbReference>
<dbReference type="Proteomes" id="UP000534306">
    <property type="component" value="Unassembled WGS sequence"/>
</dbReference>
<dbReference type="InterPro" id="IPR011990">
    <property type="entry name" value="TPR-like_helical_dom_sf"/>
</dbReference>
<dbReference type="Gene3D" id="3.40.50.300">
    <property type="entry name" value="P-loop containing nucleotide triphosphate hydrolases"/>
    <property type="match status" value="1"/>
</dbReference>
<dbReference type="RefSeq" id="WP_171671938.1">
    <property type="nucleotide sequence ID" value="NZ_BAAAGT010000003.1"/>
</dbReference>
<dbReference type="Proteomes" id="UP000553957">
    <property type="component" value="Unassembled WGS sequence"/>
</dbReference>
<dbReference type="PANTHER" id="PTHR35807:SF1">
    <property type="entry name" value="TRANSCRIPTIONAL REGULATOR REDD"/>
    <property type="match status" value="1"/>
</dbReference>
<comment type="caution">
    <text evidence="8">The sequence shown here is derived from an EMBL/GenBank/DDBJ whole genome shotgun (WGS) entry which is preliminary data.</text>
</comment>
<sequence>MTEPTIRLLGRVAIAGQPIRAPKLACVLAVLALHPGTPVAQSDLIDQVWDGDPPDAVLSALYSYVARLRAALKAVPGATIRRAGSHGYVLDVDPCAVDVLAVRALRAEARTTGLDAWRQACELVGADALVGIGGRWAEQARAVLAAERLELLAERYTAELEAGRHEAVLGELVGLADAAPLVEPLAGLLMLAYYRCGRPAEALTRFEAMRTRLREELGADPSTQLRELHVRILQQDPTLGLEVAPIQLPADISGFTGRAAELGALDQLLDPAPGVPLVAVVGPGGAGKTALAVHWGHSRVRDFPGGLLYVNLRGFDEGDAVSPRDALGRLLLALSVPGEEVPDDVDAAAELFRAVTADRGVLVVLDNARNAEQVRPLLPGVGCHTIVTSRDRLTGLIALNDARPVQVGMFSRSEAVELLTQVLGVERVGGEPEAAERLVDLCGQLALALRIAAAHVAAEPHLSIGDYVSELVRRDRLEVLAVEGDPAAAVTASLDLSYRVLDGEAQRLFALLGALPGEDFAEELVVAVSESDPTAALRRLLTANLMEQHQARRYRLHDLVRLYAARVAERDLTPEDRAQLVDRFIDWHHDRAYEPIAAEETNVFLAAEALQDHPRLWRLVLPLRNTLNEWRSVERIRRLIEVATRRAEQADDALGRFRMTVLTASAARIDGDTAAAIEIGTRAVALAAPLTDREQTTANGNLGIYLHDHGDFARSAPAFIRAVELAAAHGNIRSQVTGTGNMIQVLLRIGRFDEAAEYIRRAEQATADSRTDEQRIRLGVSTAELHVNRGEFDQATQAIAAALSIARGGSFGHLDIWCLQVQAQIHLHAGRLESARSTFETELRLVYERKMSSMAPAVLLDLAEVLVELGDHAAAHDLVTEARAKWPRIARGSQIYLTLVLAGVHNGLGNHPTARDHATQAAHAYAAMPWPARQELALRALTTAQTALGAPTHPHREAADRIAAPINRLRRGQVRRTA</sequence>
<dbReference type="SUPFAM" id="SSF52540">
    <property type="entry name" value="P-loop containing nucleoside triphosphate hydrolases"/>
    <property type="match status" value="1"/>
</dbReference>
<evidence type="ECO:0000256" key="4">
    <source>
        <dbReference type="ARBA" id="ARBA00023163"/>
    </source>
</evidence>
<comment type="similarity">
    <text evidence="1">Belongs to the AfsR/DnrI/RedD regulatory family.</text>
</comment>
<dbReference type="AlphaFoldDB" id="A0A7Y4KWP3"/>
<accession>A0A7Y4KWP3</accession>
<dbReference type="GO" id="GO:0006355">
    <property type="term" value="P:regulation of DNA-templated transcription"/>
    <property type="evidence" value="ECO:0007669"/>
    <property type="project" value="InterPro"/>
</dbReference>
<dbReference type="SUPFAM" id="SSF46894">
    <property type="entry name" value="C-terminal effector domain of the bipartite response regulators"/>
    <property type="match status" value="1"/>
</dbReference>
<dbReference type="InterPro" id="IPR051677">
    <property type="entry name" value="AfsR-DnrI-RedD_regulator"/>
</dbReference>